<dbReference type="Gene3D" id="3.40.710.10">
    <property type="entry name" value="DD-peptidase/beta-lactamase superfamily"/>
    <property type="match status" value="1"/>
</dbReference>
<gene>
    <name evidence="1" type="ORF">HERI1096_LOCUS6549</name>
</gene>
<evidence type="ECO:0000313" key="1">
    <source>
        <dbReference type="EMBL" id="CAE0105891.1"/>
    </source>
</evidence>
<protein>
    <recommendedName>
        <fullName evidence="2">Beta-lactamase-related domain-containing protein</fullName>
    </recommendedName>
</protein>
<reference evidence="1" key="1">
    <citation type="submission" date="2021-01" db="EMBL/GenBank/DDBJ databases">
        <authorList>
            <person name="Corre E."/>
            <person name="Pelletier E."/>
            <person name="Niang G."/>
            <person name="Scheremetjew M."/>
            <person name="Finn R."/>
            <person name="Kale V."/>
            <person name="Holt S."/>
            <person name="Cochrane G."/>
            <person name="Meng A."/>
            <person name="Brown T."/>
            <person name="Cohen L."/>
        </authorList>
    </citation>
    <scope>NUCLEOTIDE SEQUENCE</scope>
    <source>
        <strain evidence="1">CCMP281</strain>
    </source>
</reference>
<sequence length="101" mass="10881">MYAASTETGYGLATFNLTHLTPHDTAYGHLGATYGYQSVVVYVPGLQLSIAIGTNIERDDQDQPQDVFCSVYNTIKATLSGSPAPTCTFKRGYFDGGCKCK</sequence>
<dbReference type="EMBL" id="HBHX01011773">
    <property type="protein sequence ID" value="CAE0105891.1"/>
    <property type="molecule type" value="Transcribed_RNA"/>
</dbReference>
<dbReference type="SUPFAM" id="SSF56601">
    <property type="entry name" value="beta-lactamase/transpeptidase-like"/>
    <property type="match status" value="1"/>
</dbReference>
<evidence type="ECO:0008006" key="2">
    <source>
        <dbReference type="Google" id="ProtNLM"/>
    </source>
</evidence>
<proteinExistence type="predicted"/>
<accession>A0A7S3AKE5</accession>
<organism evidence="1">
    <name type="scientific">Haptolina ericina</name>
    <dbReference type="NCBI Taxonomy" id="156174"/>
    <lineage>
        <taxon>Eukaryota</taxon>
        <taxon>Haptista</taxon>
        <taxon>Haptophyta</taxon>
        <taxon>Prymnesiophyceae</taxon>
        <taxon>Prymnesiales</taxon>
        <taxon>Prymnesiaceae</taxon>
        <taxon>Haptolina</taxon>
    </lineage>
</organism>
<name>A0A7S3AKE5_9EUKA</name>
<dbReference type="InterPro" id="IPR012338">
    <property type="entry name" value="Beta-lactam/transpept-like"/>
</dbReference>
<dbReference type="AlphaFoldDB" id="A0A7S3AKE5"/>